<dbReference type="GO" id="GO:0004519">
    <property type="term" value="F:endonuclease activity"/>
    <property type="evidence" value="ECO:0007669"/>
    <property type="project" value="InterPro"/>
</dbReference>
<protein>
    <recommendedName>
        <fullName evidence="3">Las1-like-domain-containing protein</fullName>
    </recommendedName>
</protein>
<name>A0A8K0PIF2_9PEZI</name>
<evidence type="ECO:0008006" key="3">
    <source>
        <dbReference type="Google" id="ProtNLM"/>
    </source>
</evidence>
<proteinExistence type="predicted"/>
<reference evidence="1" key="1">
    <citation type="submission" date="2021-07" db="EMBL/GenBank/DDBJ databases">
        <title>Elsinoe batatas strain:CRI-CJ2 Genome sequencing and assembly.</title>
        <authorList>
            <person name="Huang L."/>
        </authorList>
    </citation>
    <scope>NUCLEOTIDE SEQUENCE</scope>
    <source>
        <strain evidence="1">CRI-CJ2</strain>
    </source>
</reference>
<dbReference type="OrthoDB" id="10263222at2759"/>
<accession>A0A8K0PIF2</accession>
<evidence type="ECO:0000313" key="2">
    <source>
        <dbReference type="Proteomes" id="UP000809789"/>
    </source>
</evidence>
<dbReference type="Proteomes" id="UP000809789">
    <property type="component" value="Unassembled WGS sequence"/>
</dbReference>
<dbReference type="GO" id="GO:0000460">
    <property type="term" value="P:maturation of 5.8S rRNA"/>
    <property type="evidence" value="ECO:0007669"/>
    <property type="project" value="TreeGrafter"/>
</dbReference>
<dbReference type="GO" id="GO:0090730">
    <property type="term" value="C:Las1 complex"/>
    <property type="evidence" value="ECO:0007669"/>
    <property type="project" value="InterPro"/>
</dbReference>
<dbReference type="GO" id="GO:0000470">
    <property type="term" value="P:maturation of LSU-rRNA"/>
    <property type="evidence" value="ECO:0007669"/>
    <property type="project" value="TreeGrafter"/>
</dbReference>
<dbReference type="EMBL" id="JAESVG020000001">
    <property type="protein sequence ID" value="KAG8631081.1"/>
    <property type="molecule type" value="Genomic_DNA"/>
</dbReference>
<organism evidence="1 2">
    <name type="scientific">Elsinoe batatas</name>
    <dbReference type="NCBI Taxonomy" id="2601811"/>
    <lineage>
        <taxon>Eukaryota</taxon>
        <taxon>Fungi</taxon>
        <taxon>Dikarya</taxon>
        <taxon>Ascomycota</taxon>
        <taxon>Pezizomycotina</taxon>
        <taxon>Dothideomycetes</taxon>
        <taxon>Dothideomycetidae</taxon>
        <taxon>Myriangiales</taxon>
        <taxon>Elsinoaceae</taxon>
        <taxon>Elsinoe</taxon>
    </lineage>
</organism>
<evidence type="ECO:0000313" key="1">
    <source>
        <dbReference type="EMBL" id="KAG8631081.1"/>
    </source>
</evidence>
<dbReference type="PANTHER" id="PTHR15002">
    <property type="entry name" value="RIBOSOMAL BIOGENESIS PROTEIN LAS1L"/>
    <property type="match status" value="1"/>
</dbReference>
<dbReference type="Pfam" id="PF04031">
    <property type="entry name" value="Las1"/>
    <property type="match status" value="1"/>
</dbReference>
<comment type="caution">
    <text evidence="1">The sequence shown here is derived from an EMBL/GenBank/DDBJ whole genome shotgun (WGS) entry which is preliminary data.</text>
</comment>
<dbReference type="GO" id="GO:0030687">
    <property type="term" value="C:preribosome, large subunit precursor"/>
    <property type="evidence" value="ECO:0007669"/>
    <property type="project" value="TreeGrafter"/>
</dbReference>
<dbReference type="AlphaFoldDB" id="A0A8K0PIF2"/>
<gene>
    <name evidence="1" type="ORF">KVT40_000221</name>
</gene>
<dbReference type="InterPro" id="IPR007174">
    <property type="entry name" value="Las1"/>
</dbReference>
<sequence>MAQYVVTPWRSVDELLEVRDMIFKDFSDSLSISPSSAAVQRIHVWKERGNLPHAVESTGQLLEALLVNERESQMALQSESHDADSFLVRATHTAAITRFVTGFADLGRSRSGPGQSMLEVARDIDLPVAFVELRHEATHEGMPNLARLRKAATDALIWLKRVYWDKIEAIENDSAPMAHHQLGFPTADQEALHGVADIRTALKDYRRARKAGLQSGKGTDELLDETTKLRLADLASSMQRGNRILAESFCTPSILLPTTQVR</sequence>
<keyword evidence="2" id="KW-1185">Reference proteome</keyword>
<dbReference type="PANTHER" id="PTHR15002:SF0">
    <property type="entry name" value="RIBOSOMAL BIOGENESIS PROTEIN LAS1L"/>
    <property type="match status" value="1"/>
</dbReference>